<organism evidence="1 2">
    <name type="scientific">Choristoneura fumiferana</name>
    <name type="common">Spruce budworm moth</name>
    <name type="synonym">Archips fumiferana</name>
    <dbReference type="NCBI Taxonomy" id="7141"/>
    <lineage>
        <taxon>Eukaryota</taxon>
        <taxon>Metazoa</taxon>
        <taxon>Ecdysozoa</taxon>
        <taxon>Arthropoda</taxon>
        <taxon>Hexapoda</taxon>
        <taxon>Insecta</taxon>
        <taxon>Pterygota</taxon>
        <taxon>Neoptera</taxon>
        <taxon>Endopterygota</taxon>
        <taxon>Lepidoptera</taxon>
        <taxon>Glossata</taxon>
        <taxon>Ditrysia</taxon>
        <taxon>Tortricoidea</taxon>
        <taxon>Tortricidae</taxon>
        <taxon>Tortricinae</taxon>
        <taxon>Choristoneura</taxon>
    </lineage>
</organism>
<proteinExistence type="predicted"/>
<name>A0ACC0JMB4_CHOFU</name>
<reference evidence="1 2" key="1">
    <citation type="journal article" date="2022" name="Genome Biol. Evol.">
        <title>The Spruce Budworm Genome: Reconstructing the Evolutionary History of Antifreeze Proteins.</title>
        <authorList>
            <person name="Beliveau C."/>
            <person name="Gagne P."/>
            <person name="Picq S."/>
            <person name="Vernygora O."/>
            <person name="Keeling C.I."/>
            <person name="Pinkney K."/>
            <person name="Doucet D."/>
            <person name="Wen F."/>
            <person name="Johnston J.S."/>
            <person name="Maaroufi H."/>
            <person name="Boyle B."/>
            <person name="Laroche J."/>
            <person name="Dewar K."/>
            <person name="Juretic N."/>
            <person name="Blackburn G."/>
            <person name="Nisole A."/>
            <person name="Brunet B."/>
            <person name="Brandao M."/>
            <person name="Lumley L."/>
            <person name="Duan J."/>
            <person name="Quan G."/>
            <person name="Lucarotti C.J."/>
            <person name="Roe A.D."/>
            <person name="Sperling F.A.H."/>
            <person name="Levesque R.C."/>
            <person name="Cusson M."/>
        </authorList>
    </citation>
    <scope>NUCLEOTIDE SEQUENCE [LARGE SCALE GENOMIC DNA]</scope>
    <source>
        <strain evidence="1">Glfc:IPQL:Cfum</strain>
    </source>
</reference>
<comment type="caution">
    <text evidence="1">The sequence shown here is derived from an EMBL/GenBank/DDBJ whole genome shotgun (WGS) entry which is preliminary data.</text>
</comment>
<dbReference type="Proteomes" id="UP001064048">
    <property type="component" value="Chromosome 11"/>
</dbReference>
<gene>
    <name evidence="1" type="ORF">MSG28_006990</name>
</gene>
<evidence type="ECO:0000313" key="1">
    <source>
        <dbReference type="EMBL" id="KAI8425161.1"/>
    </source>
</evidence>
<dbReference type="EMBL" id="CM046111">
    <property type="protein sequence ID" value="KAI8425161.1"/>
    <property type="molecule type" value="Genomic_DNA"/>
</dbReference>
<evidence type="ECO:0000313" key="2">
    <source>
        <dbReference type="Proteomes" id="UP001064048"/>
    </source>
</evidence>
<sequence>MVDITFKVSKLNTTPRDFLMIVAKKILEFKLRQDDRIPLVTIRKFDMKLEVPGSIPSCFYQDSPLVTLTLGSTLNPHDIKEGDDVYFECNVRATQGAQDFMVHNIGLKY</sequence>
<accession>A0ACC0JMB4</accession>
<protein>
    <submittedName>
        <fullName evidence="1">Uncharacterized protein</fullName>
    </submittedName>
</protein>
<keyword evidence="2" id="KW-1185">Reference proteome</keyword>